<evidence type="ECO:0000256" key="7">
    <source>
        <dbReference type="ARBA" id="ARBA00023004"/>
    </source>
</evidence>
<dbReference type="Pfam" id="PF00970">
    <property type="entry name" value="FAD_binding_6"/>
    <property type="match status" value="1"/>
</dbReference>
<comment type="caution">
    <text evidence="11">The sequence shown here is derived from an EMBL/GenBank/DDBJ whole genome shotgun (WGS) entry which is preliminary data.</text>
</comment>
<dbReference type="PROSITE" id="PS00197">
    <property type="entry name" value="2FE2S_FER_1"/>
    <property type="match status" value="1"/>
</dbReference>
<dbReference type="PANTHER" id="PTHR47354">
    <property type="entry name" value="NADH OXIDOREDUCTASE HCR"/>
    <property type="match status" value="1"/>
</dbReference>
<dbReference type="InterPro" id="IPR001433">
    <property type="entry name" value="OxRdtase_FAD/NAD-bd"/>
</dbReference>
<evidence type="ECO:0000256" key="2">
    <source>
        <dbReference type="ARBA" id="ARBA00022630"/>
    </source>
</evidence>
<dbReference type="PROSITE" id="PS51085">
    <property type="entry name" value="2FE2S_FER_2"/>
    <property type="match status" value="1"/>
</dbReference>
<dbReference type="InterPro" id="IPR008333">
    <property type="entry name" value="Cbr1-like_FAD-bd_dom"/>
</dbReference>
<dbReference type="CDD" id="cd06214">
    <property type="entry name" value="PA_degradation_oxidoreductase_like"/>
    <property type="match status" value="1"/>
</dbReference>
<dbReference type="SUPFAM" id="SSF52343">
    <property type="entry name" value="Ferredoxin reductase-like, C-terminal NADP-linked domain"/>
    <property type="match status" value="1"/>
</dbReference>
<dbReference type="Pfam" id="PF00111">
    <property type="entry name" value="Fer2"/>
    <property type="match status" value="1"/>
</dbReference>
<comment type="cofactor">
    <cofactor evidence="1">
        <name>FAD</name>
        <dbReference type="ChEBI" id="CHEBI:57692"/>
    </cofactor>
</comment>
<dbReference type="InterPro" id="IPR050415">
    <property type="entry name" value="MRET"/>
</dbReference>
<dbReference type="EMBL" id="BAAAZD010000002">
    <property type="protein sequence ID" value="GAA4010421.1"/>
    <property type="molecule type" value="Genomic_DNA"/>
</dbReference>
<name>A0ABP7SDV2_9SPHN</name>
<evidence type="ECO:0000313" key="12">
    <source>
        <dbReference type="Proteomes" id="UP001501310"/>
    </source>
</evidence>
<gene>
    <name evidence="11" type="primary">paaK</name>
    <name evidence="11" type="ORF">GCM10022211_26090</name>
</gene>
<evidence type="ECO:0000256" key="8">
    <source>
        <dbReference type="ARBA" id="ARBA00023014"/>
    </source>
</evidence>
<protein>
    <submittedName>
        <fullName evidence="11">Phenylacetate-CoA oxygenase/reductase subunit PaaK</fullName>
    </submittedName>
</protein>
<dbReference type="Gene3D" id="2.40.30.10">
    <property type="entry name" value="Translation factors"/>
    <property type="match status" value="1"/>
</dbReference>
<dbReference type="InterPro" id="IPR017938">
    <property type="entry name" value="Riboflavin_synthase-like_b-brl"/>
</dbReference>
<keyword evidence="3" id="KW-0001">2Fe-2S</keyword>
<dbReference type="InterPro" id="IPR036010">
    <property type="entry name" value="2Fe-2S_ferredoxin-like_sf"/>
</dbReference>
<evidence type="ECO:0000259" key="10">
    <source>
        <dbReference type="PROSITE" id="PS51384"/>
    </source>
</evidence>
<dbReference type="InterPro" id="IPR012675">
    <property type="entry name" value="Beta-grasp_dom_sf"/>
</dbReference>
<keyword evidence="12" id="KW-1185">Reference proteome</keyword>
<dbReference type="SUPFAM" id="SSF63380">
    <property type="entry name" value="Riboflavin synthase domain-like"/>
    <property type="match status" value="1"/>
</dbReference>
<evidence type="ECO:0000256" key="1">
    <source>
        <dbReference type="ARBA" id="ARBA00001974"/>
    </source>
</evidence>
<dbReference type="Pfam" id="PF00175">
    <property type="entry name" value="NAD_binding_1"/>
    <property type="match status" value="1"/>
</dbReference>
<feature type="domain" description="FAD-binding FR-type" evidence="10">
    <location>
        <begin position="5"/>
        <end position="109"/>
    </location>
</feature>
<dbReference type="PANTHER" id="PTHR47354:SF8">
    <property type="entry name" value="1,2-PHENYLACETYL-COA EPOXIDASE, SUBUNIT E"/>
    <property type="match status" value="1"/>
</dbReference>
<evidence type="ECO:0000256" key="3">
    <source>
        <dbReference type="ARBA" id="ARBA00022714"/>
    </source>
</evidence>
<dbReference type="Gene3D" id="3.40.50.80">
    <property type="entry name" value="Nucleotide-binding domain of ferredoxin-NADP reductase (FNR) module"/>
    <property type="match status" value="1"/>
</dbReference>
<keyword evidence="5" id="KW-0274">FAD</keyword>
<organism evidence="11 12">
    <name type="scientific">Sphingomonas humi</name>
    <dbReference type="NCBI Taxonomy" id="335630"/>
    <lineage>
        <taxon>Bacteria</taxon>
        <taxon>Pseudomonadati</taxon>
        <taxon>Pseudomonadota</taxon>
        <taxon>Alphaproteobacteria</taxon>
        <taxon>Sphingomonadales</taxon>
        <taxon>Sphingomonadaceae</taxon>
        <taxon>Sphingomonas</taxon>
    </lineage>
</organism>
<dbReference type="SUPFAM" id="SSF54292">
    <property type="entry name" value="2Fe-2S ferredoxin-like"/>
    <property type="match status" value="1"/>
</dbReference>
<dbReference type="Gene3D" id="3.10.20.30">
    <property type="match status" value="1"/>
</dbReference>
<keyword evidence="4" id="KW-0479">Metal-binding</keyword>
<keyword evidence="2" id="KW-0285">Flavoprotein</keyword>
<keyword evidence="7" id="KW-0408">Iron</keyword>
<evidence type="ECO:0000256" key="6">
    <source>
        <dbReference type="ARBA" id="ARBA00023002"/>
    </source>
</evidence>
<evidence type="ECO:0000259" key="9">
    <source>
        <dbReference type="PROSITE" id="PS51085"/>
    </source>
</evidence>
<keyword evidence="8" id="KW-0411">Iron-sulfur</keyword>
<reference evidence="12" key="1">
    <citation type="journal article" date="2019" name="Int. J. Syst. Evol. Microbiol.">
        <title>The Global Catalogue of Microorganisms (GCM) 10K type strain sequencing project: providing services to taxonomists for standard genome sequencing and annotation.</title>
        <authorList>
            <consortium name="The Broad Institute Genomics Platform"/>
            <consortium name="The Broad Institute Genome Sequencing Center for Infectious Disease"/>
            <person name="Wu L."/>
            <person name="Ma J."/>
        </authorList>
    </citation>
    <scope>NUCLEOTIDE SEQUENCE [LARGE SCALE GENOMIC DNA]</scope>
    <source>
        <strain evidence="12">JCM 16603</strain>
    </source>
</reference>
<proteinExistence type="predicted"/>
<evidence type="ECO:0000256" key="5">
    <source>
        <dbReference type="ARBA" id="ARBA00022827"/>
    </source>
</evidence>
<dbReference type="InterPro" id="IPR006058">
    <property type="entry name" value="2Fe2S_fd_BS"/>
</dbReference>
<sequence length="359" mass="38424">MVSEKHFHSLEVAEIVEETAEARSIRFAVPPDLADTFRYRAGQHLTLRADIGGEEVRRNYSLCTAPNENALKVTVKQIAGGAFSNWVARELKAGDRLDVMPPHGSFTTDFDASASRRYVAFAGGSGITPIMSLARTALAEEPASRFSLFYGNRDASSVIFLDALAELKDRYLGRFELFHLLSDEEGDVELLNGMLDRETCDEVIAAFVPDVKEVDGFFICGPGPMMDSAEAALLGAGVAPERIHIERFTAGRPSAALAAEMAQLQQAASGQTISVTIDGRTRRIAFDGTNILDSARASGLPAPFACKAGVCATCRARVTAGEVSMAARYGLSDEEIAAGYVLTCQAVPKGEGVAVDYDA</sequence>
<dbReference type="PROSITE" id="PS51384">
    <property type="entry name" value="FAD_FR"/>
    <property type="match status" value="1"/>
</dbReference>
<keyword evidence="6" id="KW-0560">Oxidoreductase</keyword>
<dbReference type="InterPro" id="IPR039261">
    <property type="entry name" value="FNR_nucleotide-bd"/>
</dbReference>
<dbReference type="CDD" id="cd00207">
    <property type="entry name" value="fer2"/>
    <property type="match status" value="1"/>
</dbReference>
<dbReference type="Proteomes" id="UP001501310">
    <property type="component" value="Unassembled WGS sequence"/>
</dbReference>
<accession>A0ABP7SDV2</accession>
<dbReference type="InterPro" id="IPR001041">
    <property type="entry name" value="2Fe-2S_ferredoxin-type"/>
</dbReference>
<evidence type="ECO:0000313" key="11">
    <source>
        <dbReference type="EMBL" id="GAA4010421.1"/>
    </source>
</evidence>
<dbReference type="InterPro" id="IPR017927">
    <property type="entry name" value="FAD-bd_FR_type"/>
</dbReference>
<evidence type="ECO:0000256" key="4">
    <source>
        <dbReference type="ARBA" id="ARBA00022723"/>
    </source>
</evidence>
<feature type="domain" description="2Fe-2S ferredoxin-type" evidence="9">
    <location>
        <begin position="271"/>
        <end position="359"/>
    </location>
</feature>
<dbReference type="PRINTS" id="PR00410">
    <property type="entry name" value="PHEHYDRXLASE"/>
</dbReference>